<feature type="transmembrane region" description="Helical" evidence="7">
    <location>
        <begin position="55"/>
        <end position="76"/>
    </location>
</feature>
<dbReference type="PANTHER" id="PTHR23517:SF2">
    <property type="entry name" value="MULTIDRUG RESISTANCE PROTEIN MDTH"/>
    <property type="match status" value="1"/>
</dbReference>
<dbReference type="PANTHER" id="PTHR23517">
    <property type="entry name" value="RESISTANCE PROTEIN MDTM, PUTATIVE-RELATED-RELATED"/>
    <property type="match status" value="1"/>
</dbReference>
<keyword evidence="10" id="KW-1185">Reference proteome</keyword>
<evidence type="ECO:0000256" key="6">
    <source>
        <dbReference type="ARBA" id="ARBA00023136"/>
    </source>
</evidence>
<reference evidence="9 10" key="1">
    <citation type="submission" date="2016-10" db="EMBL/GenBank/DDBJ databases">
        <title>Description of Gloeomargarita lithophora gen. nov., sp. nov., a thylakoid-bearing basal-branching cyanobacterium with intracellular carbonates, and proposal for Gloeomargaritales ord. nov.</title>
        <authorList>
            <person name="Moreira D."/>
            <person name="Tavera R."/>
            <person name="Benzerara K."/>
            <person name="Skouri-Panet F."/>
            <person name="Couradeau E."/>
            <person name="Gerard E."/>
            <person name="Loussert C."/>
            <person name="Novelo E."/>
            <person name="Zivanovic Y."/>
            <person name="Lopez-Garcia P."/>
        </authorList>
    </citation>
    <scope>NUCLEOTIDE SEQUENCE [LARGE SCALE GENOMIC DNA]</scope>
    <source>
        <strain evidence="9 10">D10</strain>
    </source>
</reference>
<evidence type="ECO:0000256" key="5">
    <source>
        <dbReference type="ARBA" id="ARBA00022989"/>
    </source>
</evidence>
<dbReference type="InterPro" id="IPR036259">
    <property type="entry name" value="MFS_trans_sf"/>
</dbReference>
<feature type="transmembrane region" description="Helical" evidence="7">
    <location>
        <begin position="148"/>
        <end position="169"/>
    </location>
</feature>
<evidence type="ECO:0000259" key="8">
    <source>
        <dbReference type="PROSITE" id="PS50850"/>
    </source>
</evidence>
<evidence type="ECO:0000256" key="1">
    <source>
        <dbReference type="ARBA" id="ARBA00004651"/>
    </source>
</evidence>
<dbReference type="Gene3D" id="1.20.1250.20">
    <property type="entry name" value="MFS general substrate transporter like domains"/>
    <property type="match status" value="1"/>
</dbReference>
<evidence type="ECO:0000256" key="2">
    <source>
        <dbReference type="ARBA" id="ARBA00022448"/>
    </source>
</evidence>
<feature type="transmembrane region" description="Helical" evidence="7">
    <location>
        <begin position="175"/>
        <end position="195"/>
    </location>
</feature>
<feature type="transmembrane region" description="Helical" evidence="7">
    <location>
        <begin position="256"/>
        <end position="276"/>
    </location>
</feature>
<organism evidence="9 10">
    <name type="scientific">Gloeomargarita lithophora Alchichica-D10</name>
    <dbReference type="NCBI Taxonomy" id="1188229"/>
    <lineage>
        <taxon>Bacteria</taxon>
        <taxon>Bacillati</taxon>
        <taxon>Cyanobacteriota</taxon>
        <taxon>Cyanophyceae</taxon>
        <taxon>Gloeomargaritales</taxon>
        <taxon>Gloeomargaritaceae</taxon>
        <taxon>Gloeomargarita</taxon>
    </lineage>
</organism>
<feature type="transmembrane region" description="Helical" evidence="7">
    <location>
        <begin position="88"/>
        <end position="105"/>
    </location>
</feature>
<keyword evidence="2" id="KW-0813">Transport</keyword>
<dbReference type="AlphaFoldDB" id="A0A1J0AFS0"/>
<feature type="transmembrane region" description="Helical" evidence="7">
    <location>
        <begin position="381"/>
        <end position="400"/>
    </location>
</feature>
<comment type="subcellular location">
    <subcellularLocation>
        <location evidence="1">Cell membrane</location>
        <topology evidence="1">Multi-pass membrane protein</topology>
    </subcellularLocation>
</comment>
<feature type="transmembrane region" description="Helical" evidence="7">
    <location>
        <begin position="311"/>
        <end position="336"/>
    </location>
</feature>
<accession>A0A1J0AFS0</accession>
<evidence type="ECO:0000256" key="3">
    <source>
        <dbReference type="ARBA" id="ARBA00022475"/>
    </source>
</evidence>
<evidence type="ECO:0000313" key="10">
    <source>
        <dbReference type="Proteomes" id="UP000180235"/>
    </source>
</evidence>
<evidence type="ECO:0000256" key="4">
    <source>
        <dbReference type="ARBA" id="ARBA00022692"/>
    </source>
</evidence>
<dbReference type="PROSITE" id="PS50850">
    <property type="entry name" value="MFS"/>
    <property type="match status" value="1"/>
</dbReference>
<keyword evidence="5 7" id="KW-1133">Transmembrane helix</keyword>
<dbReference type="InterPro" id="IPR005829">
    <property type="entry name" value="Sugar_transporter_CS"/>
</dbReference>
<keyword evidence="4 7" id="KW-0812">Transmembrane</keyword>
<evidence type="ECO:0000313" key="9">
    <source>
        <dbReference type="EMBL" id="APB34785.1"/>
    </source>
</evidence>
<dbReference type="KEGG" id="glt:GlitD10_2449"/>
<feature type="transmembrane region" description="Helical" evidence="7">
    <location>
        <begin position="348"/>
        <end position="369"/>
    </location>
</feature>
<dbReference type="InterPro" id="IPR020846">
    <property type="entry name" value="MFS_dom"/>
</dbReference>
<keyword evidence="6 7" id="KW-0472">Membrane</keyword>
<gene>
    <name evidence="9" type="ORF">GlitD10_2449</name>
</gene>
<proteinExistence type="predicted"/>
<name>A0A1J0AFS0_9CYAN</name>
<feature type="transmembrane region" description="Helical" evidence="7">
    <location>
        <begin position="111"/>
        <end position="127"/>
    </location>
</feature>
<dbReference type="PROSITE" id="PS00216">
    <property type="entry name" value="SUGAR_TRANSPORT_1"/>
    <property type="match status" value="1"/>
</dbReference>
<dbReference type="GO" id="GO:0022857">
    <property type="term" value="F:transmembrane transporter activity"/>
    <property type="evidence" value="ECO:0007669"/>
    <property type="project" value="InterPro"/>
</dbReference>
<feature type="domain" description="Major facilitator superfamily (MFS) profile" evidence="8">
    <location>
        <begin position="21"/>
        <end position="403"/>
    </location>
</feature>
<feature type="transmembrane region" description="Helical" evidence="7">
    <location>
        <begin position="283"/>
        <end position="305"/>
    </location>
</feature>
<dbReference type="GO" id="GO:0005886">
    <property type="term" value="C:plasma membrane"/>
    <property type="evidence" value="ECO:0007669"/>
    <property type="project" value="UniProtKB-SubCell"/>
</dbReference>
<dbReference type="Pfam" id="PF07690">
    <property type="entry name" value="MFS_1"/>
    <property type="match status" value="1"/>
</dbReference>
<protein>
    <submittedName>
        <fullName evidence="9">Major facilitator superfamily protein</fullName>
    </submittedName>
</protein>
<dbReference type="EMBL" id="CP017675">
    <property type="protein sequence ID" value="APB34785.1"/>
    <property type="molecule type" value="Genomic_DNA"/>
</dbReference>
<feature type="transmembrane region" description="Helical" evidence="7">
    <location>
        <begin position="221"/>
        <end position="244"/>
    </location>
</feature>
<dbReference type="SUPFAM" id="SSF103473">
    <property type="entry name" value="MFS general substrate transporter"/>
    <property type="match status" value="1"/>
</dbReference>
<keyword evidence="3" id="KW-1003">Cell membrane</keyword>
<evidence type="ECO:0000256" key="7">
    <source>
        <dbReference type="SAM" id="Phobius"/>
    </source>
</evidence>
<sequence length="403" mass="42732">MIPWWCPVSHREPGSRVFHPQIWVLFVGRLLSQLGSGFTLFYAPIVFVNQVGLSATQVGIGLGATALSGIAGRIAGGWGSDRFGRKPVLVLAAGISALGCAGLAGSGDFTSFALGNLILGLGVGLYWPANEAAVADLTTPAQRQGAYALTRSADAVGLGLGVALGGILVGEWFRWLFIIDGITFAIFGAVVAVGLREPARKTVSHLSNMGQILVHDKTLQFYVVINVIFTFFLAQTNSALPLYLKNFVGEQGLSNLRITAFFTLFVLLTAVMQIPVIRLTRPLGLIGTLQLSAIFWGLGFMGIAGTGLFNLPAWVGLSVLALATVAYLPTASTWVAQLAPPELRGTYLAINSLCWSLGYLLGPPVGGWFLDLPRPWADGLWWVLVVLATALGVGLQRLGATVK</sequence>
<dbReference type="Proteomes" id="UP000180235">
    <property type="component" value="Chromosome"/>
</dbReference>
<feature type="transmembrane region" description="Helical" evidence="7">
    <location>
        <begin position="21"/>
        <end position="43"/>
    </location>
</feature>
<dbReference type="InterPro" id="IPR050171">
    <property type="entry name" value="MFS_Transporters"/>
</dbReference>
<dbReference type="STRING" id="1188229.GlitD10_2449"/>
<dbReference type="InterPro" id="IPR011701">
    <property type="entry name" value="MFS"/>
</dbReference>